<name>A0A0G1P403_9BACT</name>
<accession>A0A0G1P403</accession>
<organism evidence="1 2">
    <name type="scientific">Candidatus Magasanikbacteria bacterium GW2011_GWA2_46_17</name>
    <dbReference type="NCBI Taxonomy" id="1619042"/>
    <lineage>
        <taxon>Bacteria</taxon>
        <taxon>Candidatus Magasanikiibacteriota</taxon>
    </lineage>
</organism>
<proteinExistence type="predicted"/>
<reference evidence="1 2" key="1">
    <citation type="journal article" date="2015" name="Nature">
        <title>rRNA introns, odd ribosomes, and small enigmatic genomes across a large radiation of phyla.</title>
        <authorList>
            <person name="Brown C.T."/>
            <person name="Hug L.A."/>
            <person name="Thomas B.C."/>
            <person name="Sharon I."/>
            <person name="Castelle C.J."/>
            <person name="Singh A."/>
            <person name="Wilkins M.J."/>
            <person name="Williams K.H."/>
            <person name="Banfield J.F."/>
        </authorList>
    </citation>
    <scope>NUCLEOTIDE SEQUENCE [LARGE SCALE GENOMIC DNA]</scope>
</reference>
<comment type="caution">
    <text evidence="1">The sequence shown here is derived from an EMBL/GenBank/DDBJ whole genome shotgun (WGS) entry which is preliminary data.</text>
</comment>
<dbReference type="Proteomes" id="UP000034175">
    <property type="component" value="Unassembled WGS sequence"/>
</dbReference>
<evidence type="ECO:0000313" key="2">
    <source>
        <dbReference type="Proteomes" id="UP000034175"/>
    </source>
</evidence>
<protein>
    <submittedName>
        <fullName evidence="1">Uncharacterized protein</fullName>
    </submittedName>
</protein>
<dbReference type="AlphaFoldDB" id="A0A0G1P403"/>
<gene>
    <name evidence="1" type="ORF">UX39_C0001G0057</name>
</gene>
<dbReference type="EMBL" id="LCMA01000001">
    <property type="protein sequence ID" value="KKU27337.1"/>
    <property type="molecule type" value="Genomic_DNA"/>
</dbReference>
<evidence type="ECO:0000313" key="1">
    <source>
        <dbReference type="EMBL" id="KKU27337.1"/>
    </source>
</evidence>
<sequence>MRKNRSTLRMVVRTAARWWADQLRHGAKLDNGESHPWMMLGKLTQKTELEQISGDQIQAFENKLAELVQECLARTKFVLPRSRLPPRQHPHRSHEGIPAYKDIHLIDTTSVLPEKAVKRR</sequence>